<sequence>MEALKKKIKPVQRPSRPQSATSKNDDGESSQPAVGSSPHRGSTAMQSNGLALPPKPVAAIGIELDQALGGGDDNANKPSLPEPVTSVRTNAASVPFPGIPGLFMASSSHQQSQTQESSTVPVETSGSSSLAQPKYPRASDKSLHNGQQMSSVRPSKKRPYSGDSGDWRNNYPTERPFGTRSDEEEELVFDVSDDEAMETYEKHAKTPSTKTLYQQAMAANNGRNIPSLPPFANPHAFGQGNSRPTSAVGTPGARPPSANVEEMESSIQALKRMIEEKEHRRKRVKLDEDQAKQRAAASHSPAFMSQPEPQDVSVPGYGAPEAMSEHAPAIEQRQRNGAQDLSLDHHGNTDDELLGRSKAVVQEAEILRSQIVAKPASPAVPSSRAPFVAHEQRRAQITSNLTLSKSTVAKNNQRLALLMKEMEEIQKENQEREEETMRLAQELEELGHDTAGMDLKTLQAKKDDIVQQQMEENAADANLASSSTSGGVSASALPGTEPENIEQPEVTSPVESLQLADPTEPTDPSQPASVVDDAMNIDPASDVVSETPQLHAQEADSPKRAESVVVDMDMTNTDSESDSDSDSGSEEGQIASATPAAERSQSASADAAMAEPEPLVDAGDEPPSSLNEATAPTMVTLPGLGARFVSPTLGAADSSSALQPQSSAFANDEASDAQMSDFYKDDTPQPQDELANMISSELQDLGQRNSAVPLQDAGEPSTQIAEVDDTESSDSDMDLTTSDDDSAMDTDDDESEEEEADYEPPMSFASRENSSSLSAGAQPTSPKVEPASTAPRDQVTSEEVVGLTEGSDIQDDDVQDATASRSDGDTDMVYNPPTPDPGCVCL</sequence>
<feature type="compositionally biased region" description="Acidic residues" evidence="1">
    <location>
        <begin position="722"/>
        <end position="758"/>
    </location>
</feature>
<dbReference type="AlphaFoldDB" id="A0A6G1H6T1"/>
<feature type="region of interest" description="Disordered" evidence="1">
    <location>
        <begin position="426"/>
        <end position="842"/>
    </location>
</feature>
<feature type="compositionally biased region" description="Polar residues" evidence="1">
    <location>
        <begin position="239"/>
        <end position="248"/>
    </location>
</feature>
<dbReference type="EMBL" id="ML977147">
    <property type="protein sequence ID" value="KAF1988709.1"/>
    <property type="molecule type" value="Genomic_DNA"/>
</dbReference>
<protein>
    <submittedName>
        <fullName evidence="2">Uncharacterized protein</fullName>
    </submittedName>
</protein>
<feature type="compositionally biased region" description="Basic residues" evidence="1">
    <location>
        <begin position="1"/>
        <end position="10"/>
    </location>
</feature>
<feature type="compositionally biased region" description="Basic and acidic residues" evidence="1">
    <location>
        <begin position="553"/>
        <end position="562"/>
    </location>
</feature>
<accession>A0A6G1H6T1</accession>
<keyword evidence="3" id="KW-1185">Reference proteome</keyword>
<feature type="compositionally biased region" description="Polar residues" evidence="1">
    <location>
        <begin position="766"/>
        <end position="781"/>
    </location>
</feature>
<feature type="region of interest" description="Disordered" evidence="1">
    <location>
        <begin position="221"/>
        <end position="352"/>
    </location>
</feature>
<feature type="compositionally biased region" description="Acidic residues" evidence="1">
    <location>
        <begin position="575"/>
        <end position="585"/>
    </location>
</feature>
<gene>
    <name evidence="2" type="ORF">K402DRAFT_351101</name>
</gene>
<evidence type="ECO:0000256" key="1">
    <source>
        <dbReference type="SAM" id="MobiDB-lite"/>
    </source>
</evidence>
<feature type="compositionally biased region" description="Polar residues" evidence="1">
    <location>
        <begin position="144"/>
        <end position="153"/>
    </location>
</feature>
<reference evidence="2" key="1">
    <citation type="journal article" date="2020" name="Stud. Mycol.">
        <title>101 Dothideomycetes genomes: a test case for predicting lifestyles and emergence of pathogens.</title>
        <authorList>
            <person name="Haridas S."/>
            <person name="Albert R."/>
            <person name="Binder M."/>
            <person name="Bloem J."/>
            <person name="Labutti K."/>
            <person name="Salamov A."/>
            <person name="Andreopoulos B."/>
            <person name="Baker S."/>
            <person name="Barry K."/>
            <person name="Bills G."/>
            <person name="Bluhm B."/>
            <person name="Cannon C."/>
            <person name="Castanera R."/>
            <person name="Culley D."/>
            <person name="Daum C."/>
            <person name="Ezra D."/>
            <person name="Gonzalez J."/>
            <person name="Henrissat B."/>
            <person name="Kuo A."/>
            <person name="Liang C."/>
            <person name="Lipzen A."/>
            <person name="Lutzoni F."/>
            <person name="Magnuson J."/>
            <person name="Mondo S."/>
            <person name="Nolan M."/>
            <person name="Ohm R."/>
            <person name="Pangilinan J."/>
            <person name="Park H.-J."/>
            <person name="Ramirez L."/>
            <person name="Alfaro M."/>
            <person name="Sun H."/>
            <person name="Tritt A."/>
            <person name="Yoshinaga Y."/>
            <person name="Zwiers L.-H."/>
            <person name="Turgeon B."/>
            <person name="Goodwin S."/>
            <person name="Spatafora J."/>
            <person name="Crous P."/>
            <person name="Grigoriev I."/>
        </authorList>
    </citation>
    <scope>NUCLEOTIDE SEQUENCE</scope>
    <source>
        <strain evidence="2">CBS 113979</strain>
    </source>
</reference>
<organism evidence="2 3">
    <name type="scientific">Aulographum hederae CBS 113979</name>
    <dbReference type="NCBI Taxonomy" id="1176131"/>
    <lineage>
        <taxon>Eukaryota</taxon>
        <taxon>Fungi</taxon>
        <taxon>Dikarya</taxon>
        <taxon>Ascomycota</taxon>
        <taxon>Pezizomycotina</taxon>
        <taxon>Dothideomycetes</taxon>
        <taxon>Pleosporomycetidae</taxon>
        <taxon>Aulographales</taxon>
        <taxon>Aulographaceae</taxon>
    </lineage>
</organism>
<name>A0A6G1H6T1_9PEZI</name>
<proteinExistence type="predicted"/>
<evidence type="ECO:0000313" key="3">
    <source>
        <dbReference type="Proteomes" id="UP000800041"/>
    </source>
</evidence>
<dbReference type="Proteomes" id="UP000800041">
    <property type="component" value="Unassembled WGS sequence"/>
</dbReference>
<evidence type="ECO:0000313" key="2">
    <source>
        <dbReference type="EMBL" id="KAF1988709.1"/>
    </source>
</evidence>
<feature type="compositionally biased region" description="Polar residues" evidence="1">
    <location>
        <begin position="29"/>
        <end position="49"/>
    </location>
</feature>
<feature type="compositionally biased region" description="Low complexity" evidence="1">
    <location>
        <begin position="106"/>
        <end position="118"/>
    </location>
</feature>
<feature type="compositionally biased region" description="Basic and acidic residues" evidence="1">
    <location>
        <begin position="342"/>
        <end position="352"/>
    </location>
</feature>
<feature type="compositionally biased region" description="Low complexity" evidence="1">
    <location>
        <begin position="480"/>
        <end position="492"/>
    </location>
</feature>
<feature type="compositionally biased region" description="Polar residues" evidence="1">
    <location>
        <begin position="119"/>
        <end position="131"/>
    </location>
</feature>
<feature type="compositionally biased region" description="Polar residues" evidence="1">
    <location>
        <begin position="693"/>
        <end position="708"/>
    </location>
</feature>
<feature type="region of interest" description="Disordered" evidence="1">
    <location>
        <begin position="1"/>
        <end position="185"/>
    </location>
</feature>
<feature type="compositionally biased region" description="Polar residues" evidence="1">
    <location>
        <begin position="653"/>
        <end position="665"/>
    </location>
</feature>